<keyword evidence="2" id="KW-1185">Reference proteome</keyword>
<dbReference type="STRING" id="526218.Sterm_2227"/>
<gene>
    <name evidence="1" type="ordered locus">Sterm_2227</name>
</gene>
<protein>
    <submittedName>
        <fullName evidence="1">Uncharacterized protein</fullName>
    </submittedName>
</protein>
<dbReference type="KEGG" id="str:Sterm_2227"/>
<accession>D1AKG5</accession>
<dbReference type="Proteomes" id="UP000000845">
    <property type="component" value="Chromosome"/>
</dbReference>
<organism evidence="1 2">
    <name type="scientific">Sebaldella termitidis (strain ATCC 33386 / NCTC 11300)</name>
    <dbReference type="NCBI Taxonomy" id="526218"/>
    <lineage>
        <taxon>Bacteria</taxon>
        <taxon>Fusobacteriati</taxon>
        <taxon>Fusobacteriota</taxon>
        <taxon>Fusobacteriia</taxon>
        <taxon>Fusobacteriales</taxon>
        <taxon>Leptotrichiaceae</taxon>
        <taxon>Sebaldella</taxon>
    </lineage>
</organism>
<evidence type="ECO:0000313" key="1">
    <source>
        <dbReference type="EMBL" id="ACZ09081.1"/>
    </source>
</evidence>
<reference evidence="2" key="1">
    <citation type="submission" date="2009-09" db="EMBL/GenBank/DDBJ databases">
        <title>The complete chromosome of Sebaldella termitidis ATCC 33386.</title>
        <authorList>
            <consortium name="US DOE Joint Genome Institute (JGI-PGF)"/>
            <person name="Lucas S."/>
            <person name="Copeland A."/>
            <person name="Lapidus A."/>
            <person name="Glavina del Rio T."/>
            <person name="Dalin E."/>
            <person name="Tice H."/>
            <person name="Bruce D."/>
            <person name="Goodwin L."/>
            <person name="Pitluck S."/>
            <person name="Kyrpides N."/>
            <person name="Mavromatis K."/>
            <person name="Ivanova N."/>
            <person name="Mikhailova N."/>
            <person name="Sims D."/>
            <person name="Meincke L."/>
            <person name="Brettin T."/>
            <person name="Detter J.C."/>
            <person name="Han C."/>
            <person name="Larimer F."/>
            <person name="Land M."/>
            <person name="Hauser L."/>
            <person name="Markowitz V."/>
            <person name="Cheng J.F."/>
            <person name="Hugenholtz P."/>
            <person name="Woyke T."/>
            <person name="Wu D."/>
            <person name="Eisen J.A."/>
        </authorList>
    </citation>
    <scope>NUCLEOTIDE SEQUENCE [LARGE SCALE GENOMIC DNA]</scope>
    <source>
        <strain evidence="2">ATCC 33386 / NCTC 11300</strain>
    </source>
</reference>
<dbReference type="HOGENOM" id="CLU_2636013_0_0_0"/>
<dbReference type="EMBL" id="CP001739">
    <property type="protein sequence ID" value="ACZ09081.1"/>
    <property type="molecule type" value="Genomic_DNA"/>
</dbReference>
<dbReference type="RefSeq" id="WP_012861675.1">
    <property type="nucleotide sequence ID" value="NC_013517.1"/>
</dbReference>
<proteinExistence type="predicted"/>
<sequence length="77" mass="9283">MLLEINDKKGLRIVPTENIMLVTENIENKNIILLLLNGYEVKLKYDDIEELKKDFKNIKINWYKDYVSLKNKDFFMD</sequence>
<dbReference type="AlphaFoldDB" id="D1AKG5"/>
<name>D1AKG5_SEBTE</name>
<reference evidence="1 2" key="2">
    <citation type="journal article" date="2010" name="Stand. Genomic Sci.">
        <title>Complete genome sequence of Sebaldella termitidis type strain (NCTC 11300).</title>
        <authorList>
            <person name="Harmon-Smith M."/>
            <person name="Celia L."/>
            <person name="Chertkov O."/>
            <person name="Lapidus A."/>
            <person name="Copeland A."/>
            <person name="Glavina Del Rio T."/>
            <person name="Nolan M."/>
            <person name="Lucas S."/>
            <person name="Tice H."/>
            <person name="Cheng J.F."/>
            <person name="Han C."/>
            <person name="Detter J.C."/>
            <person name="Bruce D."/>
            <person name="Goodwin L."/>
            <person name="Pitluck S."/>
            <person name="Pati A."/>
            <person name="Liolios K."/>
            <person name="Ivanova N."/>
            <person name="Mavromatis K."/>
            <person name="Mikhailova N."/>
            <person name="Chen A."/>
            <person name="Palaniappan K."/>
            <person name="Land M."/>
            <person name="Hauser L."/>
            <person name="Chang Y.J."/>
            <person name="Jeffries C.D."/>
            <person name="Brettin T."/>
            <person name="Goker M."/>
            <person name="Beck B."/>
            <person name="Bristow J."/>
            <person name="Eisen J.A."/>
            <person name="Markowitz V."/>
            <person name="Hugenholtz P."/>
            <person name="Kyrpides N.C."/>
            <person name="Klenk H.P."/>
            <person name="Chen F."/>
        </authorList>
    </citation>
    <scope>NUCLEOTIDE SEQUENCE [LARGE SCALE GENOMIC DNA]</scope>
    <source>
        <strain evidence="2">ATCC 33386 / NCTC 11300</strain>
    </source>
</reference>
<evidence type="ECO:0000313" key="2">
    <source>
        <dbReference type="Proteomes" id="UP000000845"/>
    </source>
</evidence>